<name>A0A1V4AQ41_9BACT</name>
<proteinExistence type="predicted"/>
<evidence type="ECO:0000313" key="1">
    <source>
        <dbReference type="EMBL" id="OOP55258.1"/>
    </source>
</evidence>
<accession>A0A1V4AQ41</accession>
<sequence length="78" mass="8699">MKEKQFRLVDGSFPFLFFKLFPCCSCNAAKSQESHFQSGVAYDCANLSTYQGATVGVSSYKTRRRTISKGKLSLLAVF</sequence>
<comment type="caution">
    <text evidence="1">The sequence shown here is derived from an EMBL/GenBank/DDBJ whole genome shotgun (WGS) entry which is preliminary data.</text>
</comment>
<dbReference type="EMBL" id="AYTS01000161">
    <property type="protein sequence ID" value="OOP55258.1"/>
    <property type="molecule type" value="Genomic_DNA"/>
</dbReference>
<evidence type="ECO:0000313" key="2">
    <source>
        <dbReference type="Proteomes" id="UP000189681"/>
    </source>
</evidence>
<protein>
    <submittedName>
        <fullName evidence="1">Uncharacterized protein</fullName>
    </submittedName>
</protein>
<organism evidence="1 2">
    <name type="scientific">Candidatus Brocadia carolinensis</name>
    <dbReference type="NCBI Taxonomy" id="1004156"/>
    <lineage>
        <taxon>Bacteria</taxon>
        <taxon>Pseudomonadati</taxon>
        <taxon>Planctomycetota</taxon>
        <taxon>Candidatus Brocadiia</taxon>
        <taxon>Candidatus Brocadiales</taxon>
        <taxon>Candidatus Brocadiaceae</taxon>
        <taxon>Candidatus Brocadia</taxon>
    </lineage>
</organism>
<reference evidence="1 2" key="1">
    <citation type="journal article" date="2017" name="Water Res.">
        <title>Discovery and metagenomic analysis of an anammox bacterial enrichment related to Candidatus "Brocadia caroliniensis" in a full-scale glycerol-fed nitritation-denitritation separate centrate treatment process.</title>
        <authorList>
            <person name="Park H."/>
            <person name="Brotto A.C."/>
            <person name="van Loosdrecht M.C."/>
            <person name="Chandran K."/>
        </authorList>
    </citation>
    <scope>NUCLEOTIDE SEQUENCE [LARGE SCALE GENOMIC DNA]</scope>
    <source>
        <strain evidence="1">26THWARD</strain>
    </source>
</reference>
<dbReference type="Proteomes" id="UP000189681">
    <property type="component" value="Unassembled WGS sequence"/>
</dbReference>
<dbReference type="AlphaFoldDB" id="A0A1V4AQ41"/>
<gene>
    <name evidence="1" type="ORF">AYP45_15790</name>
</gene>